<evidence type="ECO:0000256" key="3">
    <source>
        <dbReference type="ARBA" id="ARBA00022475"/>
    </source>
</evidence>
<feature type="transmembrane region" description="Helical" evidence="13">
    <location>
        <begin position="25"/>
        <end position="47"/>
    </location>
</feature>
<dbReference type="PANTHER" id="PTHR26452">
    <property type="entry name" value="OLFACTORY RECEPTOR"/>
    <property type="match status" value="1"/>
</dbReference>
<evidence type="ECO:0000256" key="10">
    <source>
        <dbReference type="ARBA" id="ARBA00023170"/>
    </source>
</evidence>
<keyword evidence="8 12" id="KW-0297">G-protein coupled receptor</keyword>
<gene>
    <name evidence="15" type="ORF">GDO78_022928</name>
</gene>
<keyword evidence="4 13" id="KW-0716">Sensory transduction</keyword>
<feature type="transmembrane region" description="Helical" evidence="13">
    <location>
        <begin position="237"/>
        <end position="260"/>
    </location>
</feature>
<evidence type="ECO:0000256" key="11">
    <source>
        <dbReference type="ARBA" id="ARBA00023224"/>
    </source>
</evidence>
<dbReference type="FunFam" id="1.10.1220.70:FF:000001">
    <property type="entry name" value="Olfactory receptor"/>
    <property type="match status" value="1"/>
</dbReference>
<keyword evidence="10 12" id="KW-0675">Receptor</keyword>
<comment type="caution">
    <text evidence="15">The sequence shown here is derived from an EMBL/GenBank/DDBJ whole genome shotgun (WGS) entry which is preliminary data.</text>
</comment>
<dbReference type="OrthoDB" id="9008036at2759"/>
<sequence length="312" mass="34965">MENINKTTVKEFIIAGLSETPNLNFFLIFVFMLIYIITVLGNVSIIVAYNHSANLQTPMYFLLANFSFLEICYVSDTCPKLLSTSLADHKSISFYGCVTQMYCGLLFAGAEFYVLATMAYDRYSAICRPLLYNMIMNKVSCIQLVGGSWVIGALNAVIHTSLTFTLPFCGSNNINYYYCDIPPLLKLACVDTKINEITIFAVSGCVIIGSFILTMISYVKIISTILKIKSVTGRKKAFSTCTSHLIAVSVFYGSIFSVYFKPKSKYELEQDRVVSIMYTAVAPLLNPFIYSIRNNEMKGTLQKLLRIVTKKC</sequence>
<keyword evidence="5 12" id="KW-0812">Transmembrane</keyword>
<keyword evidence="16" id="KW-1185">Reference proteome</keyword>
<dbReference type="CDD" id="cd13954">
    <property type="entry name" value="7tmA_OR"/>
    <property type="match status" value="1"/>
</dbReference>
<evidence type="ECO:0000256" key="9">
    <source>
        <dbReference type="ARBA" id="ARBA00023136"/>
    </source>
</evidence>
<evidence type="ECO:0000256" key="4">
    <source>
        <dbReference type="ARBA" id="ARBA00022606"/>
    </source>
</evidence>
<evidence type="ECO:0000256" key="7">
    <source>
        <dbReference type="ARBA" id="ARBA00022989"/>
    </source>
</evidence>
<feature type="transmembrane region" description="Helical" evidence="13">
    <location>
        <begin position="197"/>
        <end position="216"/>
    </location>
</feature>
<dbReference type="PRINTS" id="PR00237">
    <property type="entry name" value="GPCRRHODOPSN"/>
</dbReference>
<keyword evidence="3 13" id="KW-1003">Cell membrane</keyword>
<dbReference type="SUPFAM" id="SSF81321">
    <property type="entry name" value="Family A G protein-coupled receptor-like"/>
    <property type="match status" value="1"/>
</dbReference>
<keyword evidence="6 13" id="KW-0552">Olfaction</keyword>
<evidence type="ECO:0000313" key="16">
    <source>
        <dbReference type="Proteomes" id="UP000770717"/>
    </source>
</evidence>
<evidence type="ECO:0000256" key="5">
    <source>
        <dbReference type="ARBA" id="ARBA00022692"/>
    </source>
</evidence>
<evidence type="ECO:0000256" key="8">
    <source>
        <dbReference type="ARBA" id="ARBA00023040"/>
    </source>
</evidence>
<name>A0A8J6EFR3_ELECQ</name>
<evidence type="ECO:0000256" key="13">
    <source>
        <dbReference type="RuleBase" id="RU363047"/>
    </source>
</evidence>
<dbReference type="PROSITE" id="PS50262">
    <property type="entry name" value="G_PROTEIN_RECEP_F1_2"/>
    <property type="match status" value="1"/>
</dbReference>
<comment type="similarity">
    <text evidence="2 12">Belongs to the G-protein coupled receptor 1 family.</text>
</comment>
<protein>
    <recommendedName>
        <fullName evidence="13">Olfactory receptor</fullName>
    </recommendedName>
</protein>
<dbReference type="InterPro" id="IPR050516">
    <property type="entry name" value="Olfactory_GPCR"/>
</dbReference>
<comment type="subcellular location">
    <subcellularLocation>
        <location evidence="1 13">Cell membrane</location>
        <topology evidence="1 13">Multi-pass membrane protein</topology>
    </subcellularLocation>
</comment>
<accession>A0A8J6EFR3</accession>
<dbReference type="GO" id="GO:0004984">
    <property type="term" value="F:olfactory receptor activity"/>
    <property type="evidence" value="ECO:0007669"/>
    <property type="project" value="InterPro"/>
</dbReference>
<dbReference type="GO" id="GO:0004930">
    <property type="term" value="F:G protein-coupled receptor activity"/>
    <property type="evidence" value="ECO:0007669"/>
    <property type="project" value="UniProtKB-KW"/>
</dbReference>
<dbReference type="InterPro" id="IPR000725">
    <property type="entry name" value="Olfact_rcpt"/>
</dbReference>
<organism evidence="15 16">
    <name type="scientific">Eleutherodactylus coqui</name>
    <name type="common">Puerto Rican coqui</name>
    <dbReference type="NCBI Taxonomy" id="57060"/>
    <lineage>
        <taxon>Eukaryota</taxon>
        <taxon>Metazoa</taxon>
        <taxon>Chordata</taxon>
        <taxon>Craniata</taxon>
        <taxon>Vertebrata</taxon>
        <taxon>Euteleostomi</taxon>
        <taxon>Amphibia</taxon>
        <taxon>Batrachia</taxon>
        <taxon>Anura</taxon>
        <taxon>Neobatrachia</taxon>
        <taxon>Hyloidea</taxon>
        <taxon>Eleutherodactylidae</taxon>
        <taxon>Eleutherodactylinae</taxon>
        <taxon>Eleutherodactylus</taxon>
        <taxon>Eleutherodactylus</taxon>
    </lineage>
</organism>
<feature type="domain" description="G-protein coupled receptors family 1 profile" evidence="14">
    <location>
        <begin position="41"/>
        <end position="290"/>
    </location>
</feature>
<reference evidence="15" key="1">
    <citation type="thesis" date="2020" institute="ProQuest LLC" country="789 East Eisenhower Parkway, Ann Arbor, MI, USA">
        <title>Comparative Genomics and Chromosome Evolution.</title>
        <authorList>
            <person name="Mudd A.B."/>
        </authorList>
    </citation>
    <scope>NUCLEOTIDE SEQUENCE</scope>
    <source>
        <strain evidence="15">HN-11 Male</strain>
        <tissue evidence="15">Kidney and liver</tissue>
    </source>
</reference>
<evidence type="ECO:0000256" key="1">
    <source>
        <dbReference type="ARBA" id="ARBA00004651"/>
    </source>
</evidence>
<dbReference type="AlphaFoldDB" id="A0A8J6EFR3"/>
<feature type="transmembrane region" description="Helical" evidence="13">
    <location>
        <begin position="92"/>
        <end position="114"/>
    </location>
</feature>
<dbReference type="PROSITE" id="PS00237">
    <property type="entry name" value="G_PROTEIN_RECEP_F1_1"/>
    <property type="match status" value="1"/>
</dbReference>
<evidence type="ECO:0000256" key="6">
    <source>
        <dbReference type="ARBA" id="ARBA00022725"/>
    </source>
</evidence>
<proteinExistence type="inferred from homology"/>
<dbReference type="Pfam" id="PF13853">
    <property type="entry name" value="7tm_4"/>
    <property type="match status" value="1"/>
</dbReference>
<evidence type="ECO:0000313" key="15">
    <source>
        <dbReference type="EMBL" id="KAG9468342.1"/>
    </source>
</evidence>
<dbReference type="PRINTS" id="PR00245">
    <property type="entry name" value="OLFACTORYR"/>
</dbReference>
<dbReference type="FunFam" id="1.20.1070.10:FF:000001">
    <property type="entry name" value="Olfactory receptor"/>
    <property type="match status" value="1"/>
</dbReference>
<dbReference type="Gene3D" id="1.20.1070.10">
    <property type="entry name" value="Rhodopsin 7-helix transmembrane proteins"/>
    <property type="match status" value="1"/>
</dbReference>
<evidence type="ECO:0000256" key="2">
    <source>
        <dbReference type="ARBA" id="ARBA00010663"/>
    </source>
</evidence>
<dbReference type="InterPro" id="IPR000276">
    <property type="entry name" value="GPCR_Rhodpsn"/>
</dbReference>
<keyword evidence="9 13" id="KW-0472">Membrane</keyword>
<dbReference type="InterPro" id="IPR017452">
    <property type="entry name" value="GPCR_Rhodpsn_7TM"/>
</dbReference>
<evidence type="ECO:0000256" key="12">
    <source>
        <dbReference type="RuleBase" id="RU000688"/>
    </source>
</evidence>
<feature type="transmembrane region" description="Helical" evidence="13">
    <location>
        <begin position="59"/>
        <end position="76"/>
    </location>
</feature>
<keyword evidence="7 13" id="KW-1133">Transmembrane helix</keyword>
<feature type="transmembrane region" description="Helical" evidence="13">
    <location>
        <begin position="135"/>
        <end position="158"/>
    </location>
</feature>
<feature type="transmembrane region" description="Helical" evidence="13">
    <location>
        <begin position="272"/>
        <end position="292"/>
    </location>
</feature>
<dbReference type="Proteomes" id="UP000770717">
    <property type="component" value="Unassembled WGS sequence"/>
</dbReference>
<dbReference type="EMBL" id="WNTK01000918">
    <property type="protein sequence ID" value="KAG9468342.1"/>
    <property type="molecule type" value="Genomic_DNA"/>
</dbReference>
<dbReference type="GO" id="GO:0005886">
    <property type="term" value="C:plasma membrane"/>
    <property type="evidence" value="ECO:0007669"/>
    <property type="project" value="UniProtKB-SubCell"/>
</dbReference>
<keyword evidence="11 12" id="KW-0807">Transducer</keyword>
<evidence type="ECO:0000259" key="14">
    <source>
        <dbReference type="PROSITE" id="PS50262"/>
    </source>
</evidence>